<dbReference type="RefSeq" id="WP_121157737.1">
    <property type="nucleotide sequence ID" value="NZ_RBKT01000001.1"/>
</dbReference>
<sequence length="421" mass="46652">MSDSVAMLLRRAGFGPTASELDAAKKAGYAATVAKLISPRGPDVAASLAPIPNLGPDPFIGSPMGQQRAAAVAKRRQQTSQIVRWWLDRMTVADHQATEKLVFFWHGHWATSIEKVSSPQQMMAQHMKFRDSPDFRVMARSLVTNPALIWWLDGQTNTKKAPNENLARELMELFMLGIGHYTEQDVKEAGRALTGWKLETRYPDAGVFLPQYHDTGKKTILGTTANFDALGLVDFLAKRPQCARFIASRLWFRYASSTEPIPRSTLDKMASAYPSTTSMLRTLFLDAEFRSGRYQLVKQPVEWLVGAMRQLRMRPTRLPEASTQRLLGGLESLGQVLFSPPSVGGWPSGVAWLTSSAAQVRLTMAQVIAEAAQPHRMTVEELANLLAVETWTDRTYSALKQASAPQHLLALGLVSPEYLVS</sequence>
<evidence type="ECO:0000313" key="2">
    <source>
        <dbReference type="Proteomes" id="UP000277671"/>
    </source>
</evidence>
<accession>A0A495JJM4</accession>
<protein>
    <submittedName>
        <fullName evidence="1">Uncharacterized protein (DUF1800 family)</fullName>
    </submittedName>
</protein>
<dbReference type="Pfam" id="PF08811">
    <property type="entry name" value="DUF1800"/>
    <property type="match status" value="1"/>
</dbReference>
<reference evidence="1 2" key="1">
    <citation type="submission" date="2018-10" db="EMBL/GenBank/DDBJ databases">
        <title>Sequencing the genomes of 1000 actinobacteria strains.</title>
        <authorList>
            <person name="Klenk H.-P."/>
        </authorList>
    </citation>
    <scope>NUCLEOTIDE SEQUENCE [LARGE SCALE GENOMIC DNA]</scope>
    <source>
        <strain evidence="1 2">DSM 45175</strain>
    </source>
</reference>
<proteinExistence type="predicted"/>
<dbReference type="AlphaFoldDB" id="A0A495JJM4"/>
<dbReference type="OrthoDB" id="9772295at2"/>
<dbReference type="InterPro" id="IPR014917">
    <property type="entry name" value="DUF1800"/>
</dbReference>
<comment type="caution">
    <text evidence="1">The sequence shown here is derived from an EMBL/GenBank/DDBJ whole genome shotgun (WGS) entry which is preliminary data.</text>
</comment>
<gene>
    <name evidence="1" type="ORF">BDK92_3600</name>
</gene>
<name>A0A495JJM4_9ACTN</name>
<keyword evidence="2" id="KW-1185">Reference proteome</keyword>
<organism evidence="1 2">
    <name type="scientific">Micromonospora pisi</name>
    <dbReference type="NCBI Taxonomy" id="589240"/>
    <lineage>
        <taxon>Bacteria</taxon>
        <taxon>Bacillati</taxon>
        <taxon>Actinomycetota</taxon>
        <taxon>Actinomycetes</taxon>
        <taxon>Micromonosporales</taxon>
        <taxon>Micromonosporaceae</taxon>
        <taxon>Micromonospora</taxon>
    </lineage>
</organism>
<dbReference type="EMBL" id="RBKT01000001">
    <property type="protein sequence ID" value="RKR89260.1"/>
    <property type="molecule type" value="Genomic_DNA"/>
</dbReference>
<evidence type="ECO:0000313" key="1">
    <source>
        <dbReference type="EMBL" id="RKR89260.1"/>
    </source>
</evidence>
<dbReference type="Proteomes" id="UP000277671">
    <property type="component" value="Unassembled WGS sequence"/>
</dbReference>